<evidence type="ECO:0000256" key="1">
    <source>
        <dbReference type="SAM" id="MobiDB-lite"/>
    </source>
</evidence>
<sequence length="566" mass="63355">MAVTDSYTKHQKIDSAEQNQPNPSKFYYHFLYKAAIVTVFLIILPLFPSQAPEFINQTVFTRSWELLHLLFVGIAISYGLFSRRNDEAEKENNSKFDNAQSYVSRLLQVSSVFDDDAEIQSGSCDENKVQTWSSQYYRNEPVVVVAQENSVVDEQRGNTSRIGEKPLLLPVRSLKSRVTDPDCVVSVNETTNANSGSLSRSNSKSGSRRFSSNSKRSRNGDVGGSDNQELEIKLKESVVLPSPIPWRSRSGRMEMKDEAEQSSSPLYTLPPSMEESEFNRVESRVSRTQTSRSSRPNSANSSPKLSPSPSLSSPKKLTPSLSSFSSESHNVEDSVKKKSFYKVSFEKDFRRSFSSESKDLNLAAETQLRSHFDGLSMGKSVWTTRCGEAMLGRGREVDGKVERKGQEANSLIGRKRVGFEDQTSFKSDRHPSRESAITKPAFGELLEEEEEDGVEKVFVDLDDEEMDSEDDDDEVGASFIEKDIEESTRHSPNNDHPTPSAGSVSDGGPDVDKKADEFIAKFREQIRLQRIESIKRSSAQISRSLASLCFAVVKHDVHFIGIPSRI</sequence>
<dbReference type="Pfam" id="PF05553">
    <property type="entry name" value="DUF761"/>
    <property type="match status" value="1"/>
</dbReference>
<proteinExistence type="predicted"/>
<keyword evidence="2" id="KW-0472">Membrane</keyword>
<feature type="compositionally biased region" description="Basic and acidic residues" evidence="1">
    <location>
        <begin position="484"/>
        <end position="493"/>
    </location>
</feature>
<comment type="caution">
    <text evidence="3">The sequence shown here is derived from an EMBL/GenBank/DDBJ whole genome shotgun (WGS) entry which is preliminary data.</text>
</comment>
<feature type="compositionally biased region" description="Low complexity" evidence="1">
    <location>
        <begin position="192"/>
        <end position="214"/>
    </location>
</feature>
<feature type="region of interest" description="Disordered" evidence="1">
    <location>
        <begin position="403"/>
        <end position="437"/>
    </location>
</feature>
<dbReference type="Proteomes" id="UP000796880">
    <property type="component" value="Unassembled WGS sequence"/>
</dbReference>
<dbReference type="PANTHER" id="PTHR34059:SF1">
    <property type="entry name" value="EXPRESSED PROTEIN"/>
    <property type="match status" value="1"/>
</dbReference>
<feature type="transmembrane region" description="Helical" evidence="2">
    <location>
        <begin position="26"/>
        <end position="47"/>
    </location>
</feature>
<accession>A0A8K0H977</accession>
<dbReference type="AlphaFoldDB" id="A0A8K0H977"/>
<evidence type="ECO:0000256" key="2">
    <source>
        <dbReference type="SAM" id="Phobius"/>
    </source>
</evidence>
<dbReference type="OrthoDB" id="1080706at2759"/>
<gene>
    <name evidence="3" type="ORF">FNV43_RR09004</name>
</gene>
<keyword evidence="2" id="KW-1133">Transmembrane helix</keyword>
<organism evidence="3 4">
    <name type="scientific">Rhamnella rubrinervis</name>
    <dbReference type="NCBI Taxonomy" id="2594499"/>
    <lineage>
        <taxon>Eukaryota</taxon>
        <taxon>Viridiplantae</taxon>
        <taxon>Streptophyta</taxon>
        <taxon>Embryophyta</taxon>
        <taxon>Tracheophyta</taxon>
        <taxon>Spermatophyta</taxon>
        <taxon>Magnoliopsida</taxon>
        <taxon>eudicotyledons</taxon>
        <taxon>Gunneridae</taxon>
        <taxon>Pentapetalae</taxon>
        <taxon>rosids</taxon>
        <taxon>fabids</taxon>
        <taxon>Rosales</taxon>
        <taxon>Rhamnaceae</taxon>
        <taxon>rhamnoid group</taxon>
        <taxon>Rhamneae</taxon>
        <taxon>Rhamnella</taxon>
    </lineage>
</organism>
<feature type="region of interest" description="Disordered" evidence="1">
    <location>
        <begin position="187"/>
        <end position="329"/>
    </location>
</feature>
<feature type="region of interest" description="Disordered" evidence="1">
    <location>
        <begin position="484"/>
        <end position="510"/>
    </location>
</feature>
<protein>
    <submittedName>
        <fullName evidence="3">Uncharacterized protein</fullName>
    </submittedName>
</protein>
<reference evidence="3" key="1">
    <citation type="submission" date="2020-03" db="EMBL/GenBank/DDBJ databases">
        <title>A high-quality chromosome-level genome assembly of a woody plant with both climbing and erect habits, Rhamnella rubrinervis.</title>
        <authorList>
            <person name="Lu Z."/>
            <person name="Yang Y."/>
            <person name="Zhu X."/>
            <person name="Sun Y."/>
        </authorList>
    </citation>
    <scope>NUCLEOTIDE SEQUENCE</scope>
    <source>
        <strain evidence="3">BYM</strain>
        <tissue evidence="3">Leaf</tissue>
    </source>
</reference>
<dbReference type="PANTHER" id="PTHR34059">
    <property type="entry name" value="EXPRESSED PROTEIN"/>
    <property type="match status" value="1"/>
</dbReference>
<evidence type="ECO:0000313" key="3">
    <source>
        <dbReference type="EMBL" id="KAF3448291.1"/>
    </source>
</evidence>
<name>A0A8K0H977_9ROSA</name>
<evidence type="ECO:0000313" key="4">
    <source>
        <dbReference type="Proteomes" id="UP000796880"/>
    </source>
</evidence>
<keyword evidence="2" id="KW-0812">Transmembrane</keyword>
<dbReference type="EMBL" id="VOIH02000004">
    <property type="protein sequence ID" value="KAF3448291.1"/>
    <property type="molecule type" value="Genomic_DNA"/>
</dbReference>
<feature type="compositionally biased region" description="Low complexity" evidence="1">
    <location>
        <begin position="286"/>
        <end position="328"/>
    </location>
</feature>
<dbReference type="InterPro" id="IPR008480">
    <property type="entry name" value="DUF761_pln"/>
</dbReference>
<feature type="compositionally biased region" description="Polar residues" evidence="1">
    <location>
        <begin position="494"/>
        <end position="503"/>
    </location>
</feature>
<keyword evidence="4" id="KW-1185">Reference proteome</keyword>